<dbReference type="InterPro" id="IPR037293">
    <property type="entry name" value="Gal_Oxidase_central_sf"/>
</dbReference>
<feature type="domain" description="Glyoxal oxidase N-terminal" evidence="2">
    <location>
        <begin position="74"/>
        <end position="466"/>
    </location>
</feature>
<dbReference type="Gene3D" id="2.130.10.80">
    <property type="entry name" value="Galactose oxidase/kelch, beta-propeller"/>
    <property type="match status" value="1"/>
</dbReference>
<evidence type="ECO:0000313" key="4">
    <source>
        <dbReference type="EMBL" id="PSR85043.1"/>
    </source>
</evidence>
<accession>A0A2R6P459</accession>
<evidence type="ECO:0000313" key="5">
    <source>
        <dbReference type="Proteomes" id="UP000241394"/>
    </source>
</evidence>
<dbReference type="PANTHER" id="PTHR32208:SF57">
    <property type="entry name" value="F14L17.20 PROTEIN"/>
    <property type="match status" value="1"/>
</dbReference>
<dbReference type="Gene3D" id="2.60.40.10">
    <property type="entry name" value="Immunoglobulins"/>
    <property type="match status" value="1"/>
</dbReference>
<dbReference type="EMBL" id="NKQK01000029">
    <property type="protein sequence ID" value="PSR85043.1"/>
    <property type="molecule type" value="Genomic_DNA"/>
</dbReference>
<sequence length="583" mass="64898">MNHLFAYQIYPMCSRAREEREARKLGTAMAHSKINISLVFSLIATFSFLAAADVASSGGGEWVLLHRSVGISAMHMQILHNNKVVIFDRTDFGVSNISLPAGKPCRRNDAVLKRDCSAHSLLYDPASNTYRPLTVHTNVWCSSGAVHPDGTLVQTGGYSTGEKKIRLFSPAVASVPSSGDDRSDWKELPEDLLVRRWYASNHILPDGRVVVVGGRRQFNYEFFPKTPSSSALYDLQFLNETNDPREENNLYPFLHLLPDGNLFVFANRRSISLDYINNRIVREFPVISGDKRNYPSTGSSVLLPLKGRFPAAEVLVCGGAPNLSFTKAHRMKIYVEASNTCGRLRVTDSDPQWVMEKMPMGRVMGDMILLPSGDVLIINGASNGTAGWENAVRPVLNPVLYRPTESDPTKRFAVMNASTIPRLYHSTAILLPDGRILVGGSNPHVKYNFTAPYPTDLSLEAFFPRYMAPQYSDLRPWILYVGARGRIVSYGQRFSVAFKVANYRSDQETTVSMIAPPFATHSFSMNQRMIYLDFMGGVRKVPAGYKVKVIAPATRNVAPPGYYMMFVVHGGIPGECVWIKVNH</sequence>
<dbReference type="CDD" id="cd02851">
    <property type="entry name" value="E_set_GO_C"/>
    <property type="match status" value="1"/>
</dbReference>
<protein>
    <submittedName>
        <fullName evidence="4">Aldehyde oxidase</fullName>
    </submittedName>
</protein>
<gene>
    <name evidence="4" type="ORF">CEY00_Acc33026</name>
</gene>
<organism evidence="4 5">
    <name type="scientific">Actinidia chinensis var. chinensis</name>
    <name type="common">Chinese soft-hair kiwi</name>
    <dbReference type="NCBI Taxonomy" id="1590841"/>
    <lineage>
        <taxon>Eukaryota</taxon>
        <taxon>Viridiplantae</taxon>
        <taxon>Streptophyta</taxon>
        <taxon>Embryophyta</taxon>
        <taxon>Tracheophyta</taxon>
        <taxon>Spermatophyta</taxon>
        <taxon>Magnoliopsida</taxon>
        <taxon>eudicotyledons</taxon>
        <taxon>Gunneridae</taxon>
        <taxon>Pentapetalae</taxon>
        <taxon>asterids</taxon>
        <taxon>Ericales</taxon>
        <taxon>Actinidiaceae</taxon>
        <taxon>Actinidia</taxon>
    </lineage>
</organism>
<dbReference type="OrthoDB" id="2019572at2759"/>
<feature type="domain" description="Galactose oxidase-like Early set" evidence="3">
    <location>
        <begin position="485"/>
        <end position="581"/>
    </location>
</feature>
<dbReference type="InterPro" id="IPR015202">
    <property type="entry name" value="GO-like_E_set"/>
</dbReference>
<proteinExistence type="predicted"/>
<dbReference type="OMA" id="WVDLPSF"/>
<dbReference type="AlphaFoldDB" id="A0A2R6P459"/>
<keyword evidence="1" id="KW-0732">Signal</keyword>
<reference evidence="5" key="2">
    <citation type="journal article" date="2018" name="BMC Genomics">
        <title>A manually annotated Actinidia chinensis var. chinensis (kiwifruit) genome highlights the challenges associated with draft genomes and gene prediction in plants.</title>
        <authorList>
            <person name="Pilkington S.M."/>
            <person name="Crowhurst R."/>
            <person name="Hilario E."/>
            <person name="Nardozza S."/>
            <person name="Fraser L."/>
            <person name="Peng Y."/>
            <person name="Gunaseelan K."/>
            <person name="Simpson R."/>
            <person name="Tahir J."/>
            <person name="Deroles S.C."/>
            <person name="Templeton K."/>
            <person name="Luo Z."/>
            <person name="Davy M."/>
            <person name="Cheng C."/>
            <person name="McNeilage M."/>
            <person name="Scaglione D."/>
            <person name="Liu Y."/>
            <person name="Zhang Q."/>
            <person name="Datson P."/>
            <person name="De Silva N."/>
            <person name="Gardiner S.E."/>
            <person name="Bassett H."/>
            <person name="Chagne D."/>
            <person name="McCallum J."/>
            <person name="Dzierzon H."/>
            <person name="Deng C."/>
            <person name="Wang Y.Y."/>
            <person name="Barron L."/>
            <person name="Manako K."/>
            <person name="Bowen J."/>
            <person name="Foster T.M."/>
            <person name="Erridge Z.A."/>
            <person name="Tiffin H."/>
            <person name="Waite C.N."/>
            <person name="Davies K.M."/>
            <person name="Grierson E.P."/>
            <person name="Laing W.A."/>
            <person name="Kirk R."/>
            <person name="Chen X."/>
            <person name="Wood M."/>
            <person name="Montefiori M."/>
            <person name="Brummell D.A."/>
            <person name="Schwinn K.E."/>
            <person name="Catanach A."/>
            <person name="Fullerton C."/>
            <person name="Li D."/>
            <person name="Meiyalaghan S."/>
            <person name="Nieuwenhuizen N."/>
            <person name="Read N."/>
            <person name="Prakash R."/>
            <person name="Hunter D."/>
            <person name="Zhang H."/>
            <person name="McKenzie M."/>
            <person name="Knabel M."/>
            <person name="Harris A."/>
            <person name="Allan A.C."/>
            <person name="Gleave A."/>
            <person name="Chen A."/>
            <person name="Janssen B.J."/>
            <person name="Plunkett B."/>
            <person name="Ampomah-Dwamena C."/>
            <person name="Voogd C."/>
            <person name="Leif D."/>
            <person name="Lafferty D."/>
            <person name="Souleyre E.J.F."/>
            <person name="Varkonyi-Gasic E."/>
            <person name="Gambi F."/>
            <person name="Hanley J."/>
            <person name="Yao J.L."/>
            <person name="Cheung J."/>
            <person name="David K.M."/>
            <person name="Warren B."/>
            <person name="Marsh K."/>
            <person name="Snowden K.C."/>
            <person name="Lin-Wang K."/>
            <person name="Brian L."/>
            <person name="Martinez-Sanchez M."/>
            <person name="Wang M."/>
            <person name="Ileperuma N."/>
            <person name="Macnee N."/>
            <person name="Campin R."/>
            <person name="McAtee P."/>
            <person name="Drummond R.S.M."/>
            <person name="Espley R.V."/>
            <person name="Ireland H.S."/>
            <person name="Wu R."/>
            <person name="Atkinson R.G."/>
            <person name="Karunairetnam S."/>
            <person name="Bulley S."/>
            <person name="Chunkath S."/>
            <person name="Hanley Z."/>
            <person name="Storey R."/>
            <person name="Thrimawithana A.H."/>
            <person name="Thomson S."/>
            <person name="David C."/>
            <person name="Testolin R."/>
            <person name="Huang H."/>
            <person name="Hellens R.P."/>
            <person name="Schaffer R.J."/>
        </authorList>
    </citation>
    <scope>NUCLEOTIDE SEQUENCE [LARGE SCALE GENOMIC DNA]</scope>
    <source>
        <strain evidence="5">cv. Red5</strain>
    </source>
</reference>
<evidence type="ECO:0000256" key="1">
    <source>
        <dbReference type="ARBA" id="ARBA00022729"/>
    </source>
</evidence>
<dbReference type="Pfam" id="PF09118">
    <property type="entry name" value="GO-like_E_set"/>
    <property type="match status" value="1"/>
</dbReference>
<dbReference type="Gramene" id="PSR85043">
    <property type="protein sequence ID" value="PSR85043"/>
    <property type="gene ID" value="CEY00_Acc33026"/>
</dbReference>
<evidence type="ECO:0000259" key="3">
    <source>
        <dbReference type="Pfam" id="PF09118"/>
    </source>
</evidence>
<dbReference type="SUPFAM" id="SSF50965">
    <property type="entry name" value="Galactose oxidase, central domain"/>
    <property type="match status" value="1"/>
</dbReference>
<keyword evidence="5" id="KW-1185">Reference proteome</keyword>
<dbReference type="Pfam" id="PF07250">
    <property type="entry name" value="Glyoxal_oxid_N"/>
    <property type="match status" value="1"/>
</dbReference>
<dbReference type="Proteomes" id="UP000241394">
    <property type="component" value="Chromosome LG29"/>
</dbReference>
<comment type="caution">
    <text evidence="4">The sequence shown here is derived from an EMBL/GenBank/DDBJ whole genome shotgun (WGS) entry which is preliminary data.</text>
</comment>
<name>A0A2R6P459_ACTCC</name>
<evidence type="ECO:0000259" key="2">
    <source>
        <dbReference type="Pfam" id="PF07250"/>
    </source>
</evidence>
<reference evidence="4 5" key="1">
    <citation type="submission" date="2017-07" db="EMBL/GenBank/DDBJ databases">
        <title>An improved, manually edited Actinidia chinensis var. chinensis (kiwifruit) genome highlights the challenges associated with draft genomes and gene prediction in plants.</title>
        <authorList>
            <person name="Pilkington S."/>
            <person name="Crowhurst R."/>
            <person name="Hilario E."/>
            <person name="Nardozza S."/>
            <person name="Fraser L."/>
            <person name="Peng Y."/>
            <person name="Gunaseelan K."/>
            <person name="Simpson R."/>
            <person name="Tahir J."/>
            <person name="Deroles S."/>
            <person name="Templeton K."/>
            <person name="Luo Z."/>
            <person name="Davy M."/>
            <person name="Cheng C."/>
            <person name="Mcneilage M."/>
            <person name="Scaglione D."/>
            <person name="Liu Y."/>
            <person name="Zhang Q."/>
            <person name="Datson P."/>
            <person name="De Silva N."/>
            <person name="Gardiner S."/>
            <person name="Bassett H."/>
            <person name="Chagne D."/>
            <person name="Mccallum J."/>
            <person name="Dzierzon H."/>
            <person name="Deng C."/>
            <person name="Wang Y.-Y."/>
            <person name="Barron N."/>
            <person name="Manako K."/>
            <person name="Bowen J."/>
            <person name="Foster T."/>
            <person name="Erridge Z."/>
            <person name="Tiffin H."/>
            <person name="Waite C."/>
            <person name="Davies K."/>
            <person name="Grierson E."/>
            <person name="Laing W."/>
            <person name="Kirk R."/>
            <person name="Chen X."/>
            <person name="Wood M."/>
            <person name="Montefiori M."/>
            <person name="Brummell D."/>
            <person name="Schwinn K."/>
            <person name="Catanach A."/>
            <person name="Fullerton C."/>
            <person name="Li D."/>
            <person name="Meiyalaghan S."/>
            <person name="Nieuwenhuizen N."/>
            <person name="Read N."/>
            <person name="Prakash R."/>
            <person name="Hunter D."/>
            <person name="Zhang H."/>
            <person name="Mckenzie M."/>
            <person name="Knabel M."/>
            <person name="Harris A."/>
            <person name="Allan A."/>
            <person name="Chen A."/>
            <person name="Janssen B."/>
            <person name="Plunkett B."/>
            <person name="Dwamena C."/>
            <person name="Voogd C."/>
            <person name="Leif D."/>
            <person name="Lafferty D."/>
            <person name="Souleyre E."/>
            <person name="Varkonyi-Gasic E."/>
            <person name="Gambi F."/>
            <person name="Hanley J."/>
            <person name="Yao J.-L."/>
            <person name="Cheung J."/>
            <person name="David K."/>
            <person name="Warren B."/>
            <person name="Marsh K."/>
            <person name="Snowden K."/>
            <person name="Lin-Wang K."/>
            <person name="Brian L."/>
            <person name="Martinez-Sanchez M."/>
            <person name="Wang M."/>
            <person name="Ileperuma N."/>
            <person name="Macnee N."/>
            <person name="Campin R."/>
            <person name="Mcatee P."/>
            <person name="Drummond R."/>
            <person name="Espley R."/>
            <person name="Ireland H."/>
            <person name="Wu R."/>
            <person name="Atkinson R."/>
            <person name="Karunairetnam S."/>
            <person name="Bulley S."/>
            <person name="Chunkath S."/>
            <person name="Hanley Z."/>
            <person name="Storey R."/>
            <person name="Thrimawithana A."/>
            <person name="Thomson S."/>
            <person name="David C."/>
            <person name="Testolin R."/>
        </authorList>
    </citation>
    <scope>NUCLEOTIDE SEQUENCE [LARGE SCALE GENOMIC DNA]</scope>
    <source>
        <strain evidence="5">cv. Red5</strain>
        <tissue evidence="4">Young leaf</tissue>
    </source>
</reference>
<dbReference type="PANTHER" id="PTHR32208">
    <property type="entry name" value="SECRETED PROTEIN-RELATED"/>
    <property type="match status" value="1"/>
</dbReference>
<dbReference type="STRING" id="1590841.A0A2R6P459"/>
<dbReference type="InParanoid" id="A0A2R6P459"/>
<dbReference type="InterPro" id="IPR013783">
    <property type="entry name" value="Ig-like_fold"/>
</dbReference>
<dbReference type="SUPFAM" id="SSF81296">
    <property type="entry name" value="E set domains"/>
    <property type="match status" value="1"/>
</dbReference>
<dbReference type="InterPro" id="IPR011043">
    <property type="entry name" value="Gal_Oxase/kelch_b-propeller"/>
</dbReference>
<dbReference type="InterPro" id="IPR009880">
    <property type="entry name" value="Glyoxal_oxidase_N"/>
</dbReference>
<dbReference type="InterPro" id="IPR014756">
    <property type="entry name" value="Ig_E-set"/>
</dbReference>